<protein>
    <submittedName>
        <fullName evidence="2">Uncharacterized protein</fullName>
    </submittedName>
</protein>
<accession>A0A1H9LZR3</accession>
<dbReference type="Proteomes" id="UP000199028">
    <property type="component" value="Unassembled WGS sequence"/>
</dbReference>
<dbReference type="AlphaFoldDB" id="A0A1H9LZR3"/>
<evidence type="ECO:0000313" key="3">
    <source>
        <dbReference type="Proteomes" id="UP000199028"/>
    </source>
</evidence>
<name>A0A1H9LZR3_9PSEU</name>
<dbReference type="EMBL" id="FOFT01000004">
    <property type="protein sequence ID" value="SER16687.1"/>
    <property type="molecule type" value="Genomic_DNA"/>
</dbReference>
<keyword evidence="3" id="KW-1185">Reference proteome</keyword>
<proteinExistence type="predicted"/>
<organism evidence="2 3">
    <name type="scientific">Lentzea flaviverrucosa</name>
    <dbReference type="NCBI Taxonomy" id="200379"/>
    <lineage>
        <taxon>Bacteria</taxon>
        <taxon>Bacillati</taxon>
        <taxon>Actinomycetota</taxon>
        <taxon>Actinomycetes</taxon>
        <taxon>Pseudonocardiales</taxon>
        <taxon>Pseudonocardiaceae</taxon>
        <taxon>Lentzea</taxon>
    </lineage>
</organism>
<evidence type="ECO:0000256" key="1">
    <source>
        <dbReference type="SAM" id="MobiDB-lite"/>
    </source>
</evidence>
<reference evidence="3" key="1">
    <citation type="submission" date="2016-10" db="EMBL/GenBank/DDBJ databases">
        <authorList>
            <person name="Varghese N."/>
            <person name="Submissions S."/>
        </authorList>
    </citation>
    <scope>NUCLEOTIDE SEQUENCE [LARGE SCALE GENOMIC DNA]</scope>
    <source>
        <strain evidence="3">CGMCC 4.578</strain>
    </source>
</reference>
<sequence>MDTDVRMSLDKARQHPSPISVDNLNPIRNVDISTHSNDLAALNENSAAFKGLAVDGNDVTTGDRDVHG</sequence>
<gene>
    <name evidence="2" type="ORF">SAMN05216195_104155</name>
</gene>
<evidence type="ECO:0000313" key="2">
    <source>
        <dbReference type="EMBL" id="SER16687.1"/>
    </source>
</evidence>
<feature type="compositionally biased region" description="Basic and acidic residues" evidence="1">
    <location>
        <begin position="1"/>
        <end position="13"/>
    </location>
</feature>
<feature type="region of interest" description="Disordered" evidence="1">
    <location>
        <begin position="1"/>
        <end position="22"/>
    </location>
</feature>